<proteinExistence type="inferred from homology"/>
<name>R0LE05_STRMT</name>
<dbReference type="CDD" id="cd06261">
    <property type="entry name" value="TM_PBP2"/>
    <property type="match status" value="1"/>
</dbReference>
<feature type="transmembrane region" description="Helical" evidence="11">
    <location>
        <begin position="110"/>
        <end position="135"/>
    </location>
</feature>
<keyword evidence="7 11" id="KW-1133">Transmembrane helix</keyword>
<evidence type="ECO:0000256" key="11">
    <source>
        <dbReference type="RuleBase" id="RU363032"/>
    </source>
</evidence>
<dbReference type="PROSITE" id="PS50928">
    <property type="entry name" value="ABC_TM1"/>
    <property type="match status" value="1"/>
</dbReference>
<dbReference type="PANTHER" id="PTHR32243">
    <property type="entry name" value="MALTOSE TRANSPORT SYSTEM PERMEASE-RELATED"/>
    <property type="match status" value="1"/>
</dbReference>
<feature type="transmembrane region" description="Helical" evidence="11">
    <location>
        <begin position="72"/>
        <end position="98"/>
    </location>
</feature>
<comment type="similarity">
    <text evidence="2">Belongs to the binding-protein-dependent transport system permease family. MalFG subfamily.</text>
</comment>
<keyword evidence="4" id="KW-1003">Cell membrane</keyword>
<gene>
    <name evidence="13" type="ORF">D064_09894</name>
</gene>
<dbReference type="GO" id="GO:0015423">
    <property type="term" value="F:ABC-type maltose transporter activity"/>
    <property type="evidence" value="ECO:0007669"/>
    <property type="project" value="TreeGrafter"/>
</dbReference>
<feature type="transmembrane region" description="Helical" evidence="11">
    <location>
        <begin position="16"/>
        <end position="39"/>
    </location>
</feature>
<evidence type="ECO:0000256" key="2">
    <source>
        <dbReference type="ARBA" id="ARBA00009047"/>
    </source>
</evidence>
<comment type="function">
    <text evidence="9">Part of the binding-protein-dependent transport system for maltodextrin; probably responsible for the translocation of the substrate across the membrane.</text>
</comment>
<comment type="caution">
    <text evidence="13">The sequence shown here is derived from an EMBL/GenBank/DDBJ whole genome shotgun (WGS) entry which is preliminary data.</text>
</comment>
<dbReference type="GO" id="GO:0005886">
    <property type="term" value="C:plasma membrane"/>
    <property type="evidence" value="ECO:0007669"/>
    <property type="project" value="UniProtKB-SubCell"/>
</dbReference>
<keyword evidence="5" id="KW-0762">Sugar transport</keyword>
<evidence type="ECO:0000256" key="6">
    <source>
        <dbReference type="ARBA" id="ARBA00022692"/>
    </source>
</evidence>
<evidence type="ECO:0000256" key="1">
    <source>
        <dbReference type="ARBA" id="ARBA00004651"/>
    </source>
</evidence>
<protein>
    <recommendedName>
        <fullName evidence="10">Maltodextrin transport system permease protein MalD</fullName>
    </recommendedName>
</protein>
<evidence type="ECO:0000256" key="9">
    <source>
        <dbReference type="ARBA" id="ARBA00053689"/>
    </source>
</evidence>
<keyword evidence="3 11" id="KW-0813">Transport</keyword>
<dbReference type="InterPro" id="IPR035906">
    <property type="entry name" value="MetI-like_sf"/>
</dbReference>
<dbReference type="InterPro" id="IPR000515">
    <property type="entry name" value="MetI-like"/>
</dbReference>
<comment type="subcellular location">
    <subcellularLocation>
        <location evidence="1 11">Cell membrane</location>
        <topology evidence="1 11">Multi-pass membrane protein</topology>
    </subcellularLocation>
</comment>
<organism evidence="13 14">
    <name type="scientific">Streptococcus mitis 11/5</name>
    <dbReference type="NCBI Taxonomy" id="1239792"/>
    <lineage>
        <taxon>Bacteria</taxon>
        <taxon>Bacillati</taxon>
        <taxon>Bacillota</taxon>
        <taxon>Bacilli</taxon>
        <taxon>Lactobacillales</taxon>
        <taxon>Streptococcaceae</taxon>
        <taxon>Streptococcus</taxon>
        <taxon>Streptococcus mitis group</taxon>
    </lineage>
</organism>
<evidence type="ECO:0000313" key="13">
    <source>
        <dbReference type="EMBL" id="EOB20507.1"/>
    </source>
</evidence>
<accession>R0LE05</accession>
<dbReference type="PANTHER" id="PTHR32243:SF50">
    <property type="entry name" value="MALTOSE_MALTODEXTRIN TRANSPORT SYSTEM PERMEASE PROTEIN MALG"/>
    <property type="match status" value="1"/>
</dbReference>
<keyword evidence="8 11" id="KW-0472">Membrane</keyword>
<feature type="non-terminal residue" evidence="13">
    <location>
        <position position="213"/>
    </location>
</feature>
<dbReference type="AlphaFoldDB" id="R0LE05"/>
<evidence type="ECO:0000256" key="7">
    <source>
        <dbReference type="ARBA" id="ARBA00022989"/>
    </source>
</evidence>
<evidence type="ECO:0000256" key="10">
    <source>
        <dbReference type="ARBA" id="ARBA00074294"/>
    </source>
</evidence>
<dbReference type="Pfam" id="PF00528">
    <property type="entry name" value="BPD_transp_1"/>
    <property type="match status" value="1"/>
</dbReference>
<feature type="domain" description="ABC transmembrane type-1" evidence="12">
    <location>
        <begin position="73"/>
        <end position="213"/>
    </location>
</feature>
<evidence type="ECO:0000256" key="5">
    <source>
        <dbReference type="ARBA" id="ARBA00022597"/>
    </source>
</evidence>
<feature type="transmembrane region" description="Helical" evidence="11">
    <location>
        <begin position="186"/>
        <end position="207"/>
    </location>
</feature>
<feature type="transmembrane region" description="Helical" evidence="11">
    <location>
        <begin position="141"/>
        <end position="159"/>
    </location>
</feature>
<keyword evidence="6 11" id="KW-0812">Transmembrane</keyword>
<evidence type="ECO:0000256" key="3">
    <source>
        <dbReference type="ARBA" id="ARBA00022448"/>
    </source>
</evidence>
<dbReference type="GO" id="GO:0042956">
    <property type="term" value="P:maltodextrin transmembrane transport"/>
    <property type="evidence" value="ECO:0007669"/>
    <property type="project" value="TreeGrafter"/>
</dbReference>
<dbReference type="Gene3D" id="1.10.3720.10">
    <property type="entry name" value="MetI-like"/>
    <property type="match status" value="1"/>
</dbReference>
<dbReference type="SUPFAM" id="SSF161098">
    <property type="entry name" value="MetI-like"/>
    <property type="match status" value="1"/>
</dbReference>
<evidence type="ECO:0000256" key="8">
    <source>
        <dbReference type="ARBA" id="ARBA00023136"/>
    </source>
</evidence>
<dbReference type="Proteomes" id="UP000013365">
    <property type="component" value="Unassembled WGS sequence"/>
</dbReference>
<dbReference type="InterPro" id="IPR050901">
    <property type="entry name" value="BP-dep_ABC_trans_perm"/>
</dbReference>
<evidence type="ECO:0000313" key="14">
    <source>
        <dbReference type="Proteomes" id="UP000013365"/>
    </source>
</evidence>
<sequence>MNNSIKLKRRLTQTLTYLYLIGLSIVIIYPLLITIMSAFKAGNVAAFKLDTNIDFNFDNFKGLFTETLYGTWYLNTLIIALITMAVQTSIIVLAGYAYSRYNFLARKQSLVFFLIIQMVPTMAALTAFFVMALMLNALNHSWFLIFLYVGGGIPMNAWLMKGYFDTVPMSLDESAKLDGAGHFRRFWQIVLPLVRPMVAVQALWAFMGPFGDY</sequence>
<dbReference type="EMBL" id="AQTT01000050">
    <property type="protein sequence ID" value="EOB20507.1"/>
    <property type="molecule type" value="Genomic_DNA"/>
</dbReference>
<evidence type="ECO:0000259" key="12">
    <source>
        <dbReference type="PROSITE" id="PS50928"/>
    </source>
</evidence>
<evidence type="ECO:0000256" key="4">
    <source>
        <dbReference type="ARBA" id="ARBA00022475"/>
    </source>
</evidence>
<dbReference type="FunFam" id="1.10.3720.10:FF:000034">
    <property type="entry name" value="Sugar ABC transporter permease"/>
    <property type="match status" value="1"/>
</dbReference>
<reference evidence="13 14" key="1">
    <citation type="submission" date="2013-04" db="EMBL/GenBank/DDBJ databases">
        <authorList>
            <person name="Ikryannikova L.N."/>
            <person name="Ilina E.N."/>
            <person name="Kostryukova E.S."/>
            <person name="Semashko T.A."/>
            <person name="Karpova I.Y.U."/>
            <person name="Larin A.K."/>
            <person name="Ischenko D.S."/>
            <person name="Alekseev D.G."/>
            <person name="Klimova E.A."/>
            <person name="Filimonova A.V."/>
            <person name="Savinova T.A."/>
            <person name="Filimonova O.Y.U."/>
            <person name="Dubovickaya V.A."/>
            <person name="Sidorenko S.V."/>
            <person name="Govorun V.M."/>
        </authorList>
    </citation>
    <scope>NUCLEOTIDE SEQUENCE [LARGE SCALE GENOMIC DNA]</scope>
    <source>
        <strain evidence="13 14">11/5</strain>
    </source>
</reference>